<feature type="transmembrane region" description="Helical" evidence="11">
    <location>
        <begin position="109"/>
        <end position="129"/>
    </location>
</feature>
<dbReference type="PROSITE" id="PS50893">
    <property type="entry name" value="ABC_TRANSPORTER_2"/>
    <property type="match status" value="2"/>
</dbReference>
<evidence type="ECO:0000256" key="10">
    <source>
        <dbReference type="SAM" id="MobiDB-lite"/>
    </source>
</evidence>
<feature type="compositionally biased region" description="Low complexity" evidence="10">
    <location>
        <begin position="40"/>
        <end position="52"/>
    </location>
</feature>
<keyword evidence="5" id="KW-0547">Nucleotide-binding</keyword>
<dbReference type="GO" id="GO:0005524">
    <property type="term" value="F:ATP binding"/>
    <property type="evidence" value="ECO:0007669"/>
    <property type="project" value="UniProtKB-KW"/>
</dbReference>
<evidence type="ECO:0000256" key="9">
    <source>
        <dbReference type="ARBA" id="ARBA00061644"/>
    </source>
</evidence>
<evidence type="ECO:0000256" key="4">
    <source>
        <dbReference type="ARBA" id="ARBA00022692"/>
    </source>
</evidence>
<dbReference type="InterPro" id="IPR003593">
    <property type="entry name" value="AAA+_ATPase"/>
</dbReference>
<feature type="transmembrane region" description="Helical" evidence="11">
    <location>
        <begin position="291"/>
        <end position="315"/>
    </location>
</feature>
<evidence type="ECO:0000256" key="5">
    <source>
        <dbReference type="ARBA" id="ARBA00022741"/>
    </source>
</evidence>
<evidence type="ECO:0000256" key="11">
    <source>
        <dbReference type="SAM" id="Phobius"/>
    </source>
</evidence>
<dbReference type="Proteomes" id="UP000886842">
    <property type="component" value="Unassembled WGS sequence"/>
</dbReference>
<reference evidence="14" key="1">
    <citation type="submission" date="2020-10" db="EMBL/GenBank/DDBJ databases">
        <authorList>
            <person name="Gilroy R."/>
        </authorList>
    </citation>
    <scope>NUCLEOTIDE SEQUENCE</scope>
    <source>
        <strain evidence="14">ChiGjej1B1-24693</strain>
    </source>
</reference>
<proteinExistence type="inferred from homology"/>
<feature type="transmembrane region" description="Helical" evidence="11">
    <location>
        <begin position="704"/>
        <end position="727"/>
    </location>
</feature>
<dbReference type="EMBL" id="DVLP01000294">
    <property type="protein sequence ID" value="HIT75889.1"/>
    <property type="molecule type" value="Genomic_DNA"/>
</dbReference>
<feature type="domain" description="ABC transporter" evidence="12">
    <location>
        <begin position="384"/>
        <end position="620"/>
    </location>
</feature>
<feature type="transmembrane region" description="Helical" evidence="11">
    <location>
        <begin position="321"/>
        <end position="338"/>
    </location>
</feature>
<feature type="transmembrane region" description="Helical" evidence="11">
    <location>
        <begin position="205"/>
        <end position="222"/>
    </location>
</feature>
<name>A0A9D1KM32_9ACTN</name>
<keyword evidence="2" id="KW-0813">Transport</keyword>
<keyword evidence="3" id="KW-1003">Cell membrane</keyword>
<feature type="transmembrane region" description="Helical" evidence="11">
    <location>
        <begin position="67"/>
        <end position="89"/>
    </location>
</feature>
<evidence type="ECO:0000256" key="1">
    <source>
        <dbReference type="ARBA" id="ARBA00004651"/>
    </source>
</evidence>
<dbReference type="PROSITE" id="PS50929">
    <property type="entry name" value="ABC_TM1F"/>
    <property type="match status" value="2"/>
</dbReference>
<feature type="region of interest" description="Disordered" evidence="10">
    <location>
        <begin position="1"/>
        <end position="54"/>
    </location>
</feature>
<dbReference type="InterPro" id="IPR039421">
    <property type="entry name" value="Type_1_exporter"/>
</dbReference>
<evidence type="ECO:0000259" key="13">
    <source>
        <dbReference type="PROSITE" id="PS50929"/>
    </source>
</evidence>
<evidence type="ECO:0000313" key="14">
    <source>
        <dbReference type="EMBL" id="HIT75889.1"/>
    </source>
</evidence>
<protein>
    <submittedName>
        <fullName evidence="14">ABC transporter ATP-binding protein</fullName>
    </submittedName>
</protein>
<feature type="transmembrane region" description="Helical" evidence="11">
    <location>
        <begin position="952"/>
        <end position="970"/>
    </location>
</feature>
<dbReference type="PROSITE" id="PS00211">
    <property type="entry name" value="ABC_TRANSPORTER_1"/>
    <property type="match status" value="2"/>
</dbReference>
<evidence type="ECO:0000256" key="7">
    <source>
        <dbReference type="ARBA" id="ARBA00022989"/>
    </source>
</evidence>
<evidence type="ECO:0000256" key="8">
    <source>
        <dbReference type="ARBA" id="ARBA00023136"/>
    </source>
</evidence>
<dbReference type="CDD" id="cd18543">
    <property type="entry name" value="ABC_6TM_Rv0194_D1_like"/>
    <property type="match status" value="1"/>
</dbReference>
<dbReference type="InterPro" id="IPR027417">
    <property type="entry name" value="P-loop_NTPase"/>
</dbReference>
<keyword evidence="4 11" id="KW-0812">Transmembrane</keyword>
<feature type="domain" description="ABC transmembrane type-1" evidence="13">
    <location>
        <begin position="707"/>
        <end position="989"/>
    </location>
</feature>
<dbReference type="Gene3D" id="1.20.1560.10">
    <property type="entry name" value="ABC transporter type 1, transmembrane domain"/>
    <property type="match status" value="2"/>
</dbReference>
<dbReference type="GO" id="GO:0016887">
    <property type="term" value="F:ATP hydrolysis activity"/>
    <property type="evidence" value="ECO:0007669"/>
    <property type="project" value="InterPro"/>
</dbReference>
<feature type="transmembrane region" description="Helical" evidence="11">
    <location>
        <begin position="817"/>
        <end position="840"/>
    </location>
</feature>
<dbReference type="InterPro" id="IPR003439">
    <property type="entry name" value="ABC_transporter-like_ATP-bd"/>
</dbReference>
<dbReference type="PANTHER" id="PTHR43394:SF1">
    <property type="entry name" value="ATP-BINDING CASSETTE SUB-FAMILY B MEMBER 10, MITOCHONDRIAL"/>
    <property type="match status" value="1"/>
</dbReference>
<keyword evidence="6 14" id="KW-0067">ATP-binding</keyword>
<evidence type="ECO:0000256" key="2">
    <source>
        <dbReference type="ARBA" id="ARBA00022448"/>
    </source>
</evidence>
<dbReference type="Pfam" id="PF00005">
    <property type="entry name" value="ABC_tran"/>
    <property type="match status" value="2"/>
</dbReference>
<evidence type="ECO:0000259" key="12">
    <source>
        <dbReference type="PROSITE" id="PS50893"/>
    </source>
</evidence>
<comment type="subcellular location">
    <subcellularLocation>
        <location evidence="1">Cell membrane</location>
        <topology evidence="1">Multi-pass membrane protein</topology>
    </subcellularLocation>
</comment>
<dbReference type="SUPFAM" id="SSF90123">
    <property type="entry name" value="ABC transporter transmembrane region"/>
    <property type="match status" value="2"/>
</dbReference>
<dbReference type="FunFam" id="3.40.50.300:FF:000299">
    <property type="entry name" value="ABC transporter ATP-binding protein/permease"/>
    <property type="match status" value="2"/>
</dbReference>
<evidence type="ECO:0000256" key="6">
    <source>
        <dbReference type="ARBA" id="ARBA00022840"/>
    </source>
</evidence>
<reference evidence="14" key="2">
    <citation type="journal article" date="2021" name="PeerJ">
        <title>Extensive microbial diversity within the chicken gut microbiome revealed by metagenomics and culture.</title>
        <authorList>
            <person name="Gilroy R."/>
            <person name="Ravi A."/>
            <person name="Getino M."/>
            <person name="Pursley I."/>
            <person name="Horton D.L."/>
            <person name="Alikhan N.F."/>
            <person name="Baker D."/>
            <person name="Gharbi K."/>
            <person name="Hall N."/>
            <person name="Watson M."/>
            <person name="Adriaenssens E.M."/>
            <person name="Foster-Nyarko E."/>
            <person name="Jarju S."/>
            <person name="Secka A."/>
            <person name="Antonio M."/>
            <person name="Oren A."/>
            <person name="Chaudhuri R.R."/>
            <person name="La Ragione R."/>
            <person name="Hildebrand F."/>
            <person name="Pallen M.J."/>
        </authorList>
    </citation>
    <scope>NUCLEOTIDE SEQUENCE</scope>
    <source>
        <strain evidence="14">ChiGjej1B1-24693</strain>
    </source>
</reference>
<comment type="similarity">
    <text evidence="9">Belongs to the ABC transporter superfamily. Lipid exporter (TC 3.A.1.106) family.</text>
</comment>
<dbReference type="InterPro" id="IPR017871">
    <property type="entry name" value="ABC_transporter-like_CS"/>
</dbReference>
<dbReference type="PANTHER" id="PTHR43394">
    <property type="entry name" value="ATP-DEPENDENT PERMEASE MDL1, MITOCHONDRIAL"/>
    <property type="match status" value="1"/>
</dbReference>
<dbReference type="Gene3D" id="3.40.50.300">
    <property type="entry name" value="P-loop containing nucleotide triphosphate hydrolases"/>
    <property type="match status" value="2"/>
</dbReference>
<dbReference type="SUPFAM" id="SSF52540">
    <property type="entry name" value="P-loop containing nucleoside triphosphate hydrolases"/>
    <property type="match status" value="2"/>
</dbReference>
<keyword evidence="8 11" id="KW-0472">Membrane</keyword>
<feature type="transmembrane region" description="Helical" evidence="11">
    <location>
        <begin position="178"/>
        <end position="199"/>
    </location>
</feature>
<dbReference type="GO" id="GO:0005886">
    <property type="term" value="C:plasma membrane"/>
    <property type="evidence" value="ECO:0007669"/>
    <property type="project" value="UniProtKB-SubCell"/>
</dbReference>
<feature type="domain" description="ABC transporter" evidence="12">
    <location>
        <begin position="1023"/>
        <end position="1249"/>
    </location>
</feature>
<dbReference type="InterPro" id="IPR036640">
    <property type="entry name" value="ABC1_TM_sf"/>
</dbReference>
<feature type="transmembrane region" description="Helical" evidence="11">
    <location>
        <begin position="924"/>
        <end position="946"/>
    </location>
</feature>
<evidence type="ECO:0000256" key="3">
    <source>
        <dbReference type="ARBA" id="ARBA00022475"/>
    </source>
</evidence>
<keyword evidence="7 11" id="KW-1133">Transmembrane helix</keyword>
<feature type="compositionally biased region" description="Polar residues" evidence="10">
    <location>
        <begin position="1"/>
        <end position="17"/>
    </location>
</feature>
<evidence type="ECO:0000313" key="15">
    <source>
        <dbReference type="Proteomes" id="UP000886842"/>
    </source>
</evidence>
<dbReference type="SMART" id="SM00382">
    <property type="entry name" value="AAA"/>
    <property type="match status" value="2"/>
</dbReference>
<dbReference type="AlphaFoldDB" id="A0A9D1KM32"/>
<dbReference type="InterPro" id="IPR011527">
    <property type="entry name" value="ABC1_TM_dom"/>
</dbReference>
<sequence length="1251" mass="136815">MSASVFRTRTSMPSSTLRARLRTVTSHVRDRTRTRRAPSDPQGTTPDPQGTPSWRRRLLPVLARQRWLLVVTAVLAATHAGVTALLPLIQQNIVDNAIIARSTPLLPWLITLGIAALAVGCLSALWRYLSATVALRVQHDIRNRIYDTLQRLDFAGHSQLQSGQLVSRASSDLRFVQVLIGFVAEIAATSVAIVVSLVVMLRLSPLLAVIVIAIIIAVFVVTQRMRKRVHAAGWDAQRSEAELMTEIEESVMGVRVVRAFGQEEAETRRLHHALKDMFTARVRAVRLRAPFFASMMAGPQIGQVVMLGLGGLMVINGQLSIGIFLAFVSYLATLAGRARTIGNVLTNLPQCQAAVERIGEILDLRPELTEVDRPISPAERGGRIEFDGVSFGYVDGDGDQVLGRLDLQVEAGETIALVGPSGCGKSTALQMIPRFFDADSGVVRVDGIDVRDQPIAELRGRVAMVFENSFLFSDSIAHNIAYGRPDATQEQIETAARAALAHDFITALDEGYDTVIGEQGMTLSGGQRQRVALARALLINPDILLLDDATSSVDTSVEHEIHANLKPYLSTSTAIMVAYRESTVRMADRIVVMEAGHVVDTGTHAELFARSPLYRDLFGELEADPDDPAAQLLPAARRGEFTETPAAWDRDRARTPDRSEPPAHLAAKIAALPDFGDRPEVDLVAEGHRREPFRLLRFLKPYRVGLVIGLLLVAAEAVLGLVNPLIIREGVDGGMLDGHLPILAAACVAAAVTVGCLFFVQRGSMFWTQRTTERLLVALRSRVYGQLQRLGIDFYDRTQAGRIMTRMTSDIDAISELLRVGLINLLTALLTFAGMSVVVVALDPRLALSLLAVIPPAAVATIWYRKRASVAYDEARERTSMINSNLQESLAGIRVTHAYRREEHNLVKFADLGQQFMHWSRRSAFATGTYVGIIEMLSIGATVAVLGLGARFVAAETLAIGTLLAFLLYLTQVFAPVQQLASVFDVYQRARAGLVRISELLAEQTSTPVAEDAREVGAIDGRIRLEGVRLRYAGTSKDALKKVDLDIPAGQRVAFVGRTGAGKSTTVKLVSRFYDPTEGRILIDGVPLDELDLVQYRRRMGYVPQEPHLFTRSVRDNIAYGRPDATDAEVEAVARAVGAHDFIMRMPGGYHHRITDRGRSLSAGQRQLLCLARALLVDPAILILDEATSNLDLASERKVNQAMRVAALGRTTLVVTHRPQSLQWVERVLEVSAGEIVGDRSSQRHLAELAA</sequence>
<dbReference type="CDD" id="cd18546">
    <property type="entry name" value="ABC_6TM_Rv0194_D2_like"/>
    <property type="match status" value="1"/>
</dbReference>
<comment type="caution">
    <text evidence="14">The sequence shown here is derived from an EMBL/GenBank/DDBJ whole genome shotgun (WGS) entry which is preliminary data.</text>
</comment>
<dbReference type="Pfam" id="PF00664">
    <property type="entry name" value="ABC_membrane"/>
    <property type="match status" value="2"/>
</dbReference>
<accession>A0A9D1KM32</accession>
<feature type="transmembrane region" description="Helical" evidence="11">
    <location>
        <begin position="739"/>
        <end position="760"/>
    </location>
</feature>
<gene>
    <name evidence="14" type="ORF">IAA98_09905</name>
</gene>
<organism evidence="14 15">
    <name type="scientific">Candidatus Avipropionibacterium avicola</name>
    <dbReference type="NCBI Taxonomy" id="2840701"/>
    <lineage>
        <taxon>Bacteria</taxon>
        <taxon>Bacillati</taxon>
        <taxon>Actinomycetota</taxon>
        <taxon>Actinomycetes</taxon>
        <taxon>Propionibacteriales</taxon>
        <taxon>Propionibacteriaceae</taxon>
        <taxon>Propionibacteriaceae incertae sedis</taxon>
        <taxon>Candidatus Avipropionibacterium</taxon>
    </lineage>
</organism>
<dbReference type="GO" id="GO:0015421">
    <property type="term" value="F:ABC-type oligopeptide transporter activity"/>
    <property type="evidence" value="ECO:0007669"/>
    <property type="project" value="TreeGrafter"/>
</dbReference>
<feature type="domain" description="ABC transmembrane type-1" evidence="13">
    <location>
        <begin position="70"/>
        <end position="350"/>
    </location>
</feature>